<dbReference type="InterPro" id="IPR058581">
    <property type="entry name" value="TM_HPP"/>
</dbReference>
<feature type="transmembrane region" description="Helical" evidence="1">
    <location>
        <begin position="65"/>
        <end position="86"/>
    </location>
</feature>
<proteinExistence type="predicted"/>
<comment type="caution">
    <text evidence="3">The sequence shown here is derived from an EMBL/GenBank/DDBJ whole genome shotgun (WGS) entry which is preliminary data.</text>
</comment>
<organism evidence="3 4">
    <name type="scientific">Halomonas elongata</name>
    <dbReference type="NCBI Taxonomy" id="2746"/>
    <lineage>
        <taxon>Bacteria</taxon>
        <taxon>Pseudomonadati</taxon>
        <taxon>Pseudomonadota</taxon>
        <taxon>Gammaproteobacteria</taxon>
        <taxon>Oceanospirillales</taxon>
        <taxon>Halomonadaceae</taxon>
        <taxon>Halomonas</taxon>
    </lineage>
</organism>
<protein>
    <submittedName>
        <fullName evidence="3">HPP family protein</fullName>
    </submittedName>
</protein>
<gene>
    <name evidence="3" type="ORF">A8U91_02228</name>
</gene>
<feature type="transmembrane region" description="Helical" evidence="1">
    <location>
        <begin position="154"/>
        <end position="173"/>
    </location>
</feature>
<evidence type="ECO:0000313" key="4">
    <source>
        <dbReference type="Proteomes" id="UP000092504"/>
    </source>
</evidence>
<reference evidence="3 4" key="1">
    <citation type="submission" date="2016-06" db="EMBL/GenBank/DDBJ databases">
        <title>Genome sequence of halotolerant plant growth promoting strain of Halomonas elongata HEK1 isolated from salterns of Rann of Kutch, Gujarat, India.</title>
        <authorList>
            <person name="Gaba S."/>
            <person name="Singh R.N."/>
            <person name="Abrol S."/>
            <person name="Kaushik R."/>
            <person name="Saxena A.K."/>
        </authorList>
    </citation>
    <scope>NUCLEOTIDE SEQUENCE [LARGE SCALE GENOMIC DNA]</scope>
    <source>
        <strain evidence="3 4">HEK1</strain>
    </source>
</reference>
<evidence type="ECO:0000313" key="3">
    <source>
        <dbReference type="EMBL" id="OBX37849.1"/>
    </source>
</evidence>
<feature type="transmembrane region" description="Helical" evidence="1">
    <location>
        <begin position="38"/>
        <end position="58"/>
    </location>
</feature>
<dbReference type="PANTHER" id="PTHR33741">
    <property type="entry name" value="TRANSMEMBRANE PROTEIN DDB_G0269096-RELATED"/>
    <property type="match status" value="1"/>
</dbReference>
<dbReference type="Pfam" id="PF04982">
    <property type="entry name" value="TM_HPP"/>
    <property type="match status" value="1"/>
</dbReference>
<dbReference type="AlphaFoldDB" id="A0A1B8P6K2"/>
<dbReference type="EMBL" id="MAJD01000001">
    <property type="protein sequence ID" value="OBX37849.1"/>
    <property type="molecule type" value="Genomic_DNA"/>
</dbReference>
<accession>A0A1B8P6K2</accession>
<keyword evidence="1" id="KW-0812">Transmembrane</keyword>
<keyword evidence="1" id="KW-1133">Transmembrane helix</keyword>
<keyword evidence="1" id="KW-0472">Membrane</keyword>
<dbReference type="PANTHER" id="PTHR33741:SF5">
    <property type="entry name" value="TRANSMEMBRANE PROTEIN DDB_G0269096-RELATED"/>
    <property type="match status" value="1"/>
</dbReference>
<dbReference type="Proteomes" id="UP000092504">
    <property type="component" value="Unassembled WGS sequence"/>
</dbReference>
<dbReference type="PATRIC" id="fig|2746.7.peg.2284"/>
<name>A0A1B8P6K2_HALEL</name>
<dbReference type="InterPro" id="IPR007065">
    <property type="entry name" value="HPP"/>
</dbReference>
<evidence type="ECO:0000256" key="1">
    <source>
        <dbReference type="SAM" id="Phobius"/>
    </source>
</evidence>
<evidence type="ECO:0000259" key="2">
    <source>
        <dbReference type="Pfam" id="PF04982"/>
    </source>
</evidence>
<sequence length="187" mass="19376">MHACYYCTDLSVHIPDEATSMLHKMKGGGTLPARPDTLQILTGLMGGISGIGLVAWLTRFTEVPLLMAPFGATCVLLFAAPGAPLAQPRNVIGGHLVSALVGLVAMQLLGTGPLAMAIGVGVAIAAMQGLRVVHPPAGANPLVVMMSGAVGYDFLLMPVLAGSVSLVLVALLINNLGEGRRWPNYWL</sequence>
<feature type="domain" description="HPP transmembrane region" evidence="2">
    <location>
        <begin position="33"/>
        <end position="183"/>
    </location>
</feature>